<dbReference type="RefSeq" id="WP_002788295.1">
    <property type="nucleotide sequence ID" value="NZ_AP028374.1"/>
</dbReference>
<dbReference type="EMBL" id="AAMOXJ010000014">
    <property type="protein sequence ID" value="EDJ6169447.1"/>
    <property type="molecule type" value="Genomic_DNA"/>
</dbReference>
<evidence type="ECO:0000313" key="12">
    <source>
        <dbReference type="Proteomes" id="UP000421425"/>
    </source>
</evidence>
<evidence type="ECO:0000313" key="3">
    <source>
        <dbReference type="EMBL" id="EAK6412488.1"/>
    </source>
</evidence>
<dbReference type="Proteomes" id="UP000410873">
    <property type="component" value="Unassembled WGS sequence"/>
</dbReference>
<dbReference type="Proteomes" id="UP000865560">
    <property type="component" value="Unassembled WGS sequence"/>
</dbReference>
<evidence type="ECO:0000313" key="13">
    <source>
        <dbReference type="Proteomes" id="UP000482054"/>
    </source>
</evidence>
<dbReference type="OMA" id="SYLIEFE"/>
<dbReference type="EMBL" id="PRCK01000001">
    <property type="protein sequence ID" value="RTJ97017.1"/>
    <property type="molecule type" value="Genomic_DNA"/>
</dbReference>
<evidence type="ECO:0000313" key="2">
    <source>
        <dbReference type="EMBL" id="EAK3958286.1"/>
    </source>
</evidence>
<dbReference type="InterPro" id="IPR038666">
    <property type="entry name" value="SSP1_head-tail_sf"/>
</dbReference>
<dbReference type="Gene3D" id="2.40.10.270">
    <property type="entry name" value="Bacteriophage SPP1 head-tail adaptor protein"/>
    <property type="match status" value="1"/>
</dbReference>
<dbReference type="EMBL" id="AACCII010000007">
    <property type="protein sequence ID" value="EAJ9719048.1"/>
    <property type="molecule type" value="Genomic_DNA"/>
</dbReference>
<evidence type="ECO:0000313" key="10">
    <source>
        <dbReference type="Proteomes" id="UP000392616"/>
    </source>
</evidence>
<dbReference type="Proteomes" id="UP000392616">
    <property type="component" value="Unassembled WGS sequence"/>
</dbReference>
<evidence type="ECO:0000313" key="6">
    <source>
        <dbReference type="EMBL" id="OEV44615.1"/>
    </source>
</evidence>
<comment type="caution">
    <text evidence="3">The sequence shown here is derived from an EMBL/GenBank/DDBJ whole genome shotgun (WGS) entry which is preliminary data.</text>
</comment>
<gene>
    <name evidence="6" type="ORF">AJY60_10030</name>
    <name evidence="3" type="ORF">B7A03_00340</name>
    <name evidence="2" type="ORF">C1418_00280</name>
    <name evidence="7" type="ORF">C3H42_02135</name>
    <name evidence="1" type="ORF">E8P16_06275</name>
    <name evidence="4" type="ORF">F8Y55_06610</name>
    <name evidence="5" type="ORF">GFF90_07570</name>
</gene>
<name>A0A1E7NMA7_CAMJU</name>
<reference evidence="7 8" key="3">
    <citation type="journal article" date="2019" name="Appl. Environ. Microbiol.">
        <title>Population genetics and characterization of Campylobacter jejuni isolates in western jackdaws and game birds in Finland.</title>
        <authorList>
            <person name="Kovanen S."/>
            <person name="Rossi M."/>
            <person name="Pohja-Mykra M."/>
            <person name="Nieminen T."/>
            <person name="Raunio-Saarnisto M."/>
            <person name="Sauvala M."/>
            <person name="Fredriksson-Ahomaa M."/>
            <person name="Hanninen M.L."/>
            <person name="Kivisto R."/>
        </authorList>
    </citation>
    <scope>NUCLEOTIDE SEQUENCE [LARGE SCALE GENOMIC DNA]</scope>
    <source>
        <strain evidence="7 8">CB296</strain>
    </source>
</reference>
<accession>A0A1E7NMA7</accession>
<evidence type="ECO:0000313" key="7">
    <source>
        <dbReference type="EMBL" id="RTJ97017.1"/>
    </source>
</evidence>
<dbReference type="Pfam" id="PF05521">
    <property type="entry name" value="Phage_HCP"/>
    <property type="match status" value="1"/>
</dbReference>
<evidence type="ECO:0000313" key="5">
    <source>
        <dbReference type="EMBL" id="EDJ6169447.1"/>
    </source>
</evidence>
<dbReference type="EMBL" id="AACFWJ010000001">
    <property type="protein sequence ID" value="EAK3958286.1"/>
    <property type="molecule type" value="Genomic_DNA"/>
</dbReference>
<evidence type="ECO:0000313" key="9">
    <source>
        <dbReference type="Proteomes" id="UP000349590"/>
    </source>
</evidence>
<evidence type="ECO:0000313" key="11">
    <source>
        <dbReference type="Proteomes" id="UP000410873"/>
    </source>
</evidence>
<evidence type="ECO:0000313" key="14">
    <source>
        <dbReference type="Proteomes" id="UP000865560"/>
    </source>
</evidence>
<proteinExistence type="predicted"/>
<dbReference type="Proteomes" id="UP000349590">
    <property type="component" value="Unassembled WGS sequence"/>
</dbReference>
<dbReference type="EMBL" id="MJVJ01000126">
    <property type="protein sequence ID" value="OEV44615.1"/>
    <property type="molecule type" value="Genomic_DNA"/>
</dbReference>
<organism evidence="3 10">
    <name type="scientific">Campylobacter jejuni</name>
    <dbReference type="NCBI Taxonomy" id="197"/>
    <lineage>
        <taxon>Bacteria</taxon>
        <taxon>Pseudomonadati</taxon>
        <taxon>Campylobacterota</taxon>
        <taxon>Epsilonproteobacteria</taxon>
        <taxon>Campylobacterales</taxon>
        <taxon>Campylobacteraceae</taxon>
        <taxon>Campylobacter</taxon>
    </lineage>
</organism>
<reference evidence="3 10" key="2">
    <citation type="submission" date="2018-05" db="EMBL/GenBank/DDBJ databases">
        <authorList>
            <consortium name="NARMS: The National Antimicrobial Resistance Monitoring System"/>
        </authorList>
    </citation>
    <scope>NUCLEOTIDE SEQUENCE [LARGE SCALE GENOMIC DNA]</scope>
    <source>
        <strain evidence="3 10">CVM N62988</strain>
    </source>
</reference>
<dbReference type="EMBL" id="AALHBX010000011">
    <property type="protein sequence ID" value="ECZ5738315.1"/>
    <property type="molecule type" value="Genomic_DNA"/>
</dbReference>
<reference evidence="6 14" key="1">
    <citation type="submission" date="2016-09" db="EMBL/GenBank/DDBJ databases">
        <title>Campylobacter from American crows.</title>
        <authorList>
            <person name="Weis A.M."/>
            <person name="Weimer B.C."/>
            <person name="Townsend A.K."/>
            <person name="Taff C."/>
        </authorList>
    </citation>
    <scope>NUCLEOTIDE SEQUENCE [LARGE SCALE GENOMIC DNA]</scope>
    <source>
        <strain evidence="6 14">BCW_3791</strain>
    </source>
</reference>
<sequence length="105" mass="12529">MKANGFKHRVKIYKKEQSKNEFLESDFTQDLLFKEVYASCKNLSADVKELNSGLSLVATHEFELRFLELDFSYFLVFRDEKYEIVSLEDESQNKKFLKIKARKFQ</sequence>
<evidence type="ECO:0000313" key="8">
    <source>
        <dbReference type="Proteomes" id="UP000287237"/>
    </source>
</evidence>
<evidence type="ECO:0000313" key="1">
    <source>
        <dbReference type="EMBL" id="EAJ9719048.1"/>
    </source>
</evidence>
<reference evidence="1 9" key="4">
    <citation type="submission" date="2019-04" db="EMBL/GenBank/DDBJ databases">
        <authorList>
            <consortium name="PulseNet: The National Subtyping Network for Foodborne Disease Surveillance"/>
            <person name="Tarr C.L."/>
            <person name="Trees E."/>
            <person name="Katz L.S."/>
            <person name="Carleton-Romer H.A."/>
            <person name="Stroika S."/>
            <person name="Kucerova Z."/>
            <person name="Roache K.F."/>
            <person name="Sabol A.L."/>
            <person name="Besser J."/>
            <person name="Gerner-Smidt P."/>
        </authorList>
    </citation>
    <scope>NUCLEOTIDE SEQUENCE [LARGE SCALE GENOMIC DNA]</scope>
    <source>
        <strain evidence="2 11">PNUSAC003589</strain>
        <strain evidence="1 9">PNUSAC009041</strain>
        <strain evidence="4 12">PNUSAC012091</strain>
        <strain evidence="5 13">PNUSAC012955</strain>
    </source>
</reference>
<dbReference type="Proteomes" id="UP000421425">
    <property type="component" value="Unassembled WGS sequence"/>
</dbReference>
<protein>
    <submittedName>
        <fullName evidence="3">Head-tail adaptor protein</fullName>
    </submittedName>
</protein>
<dbReference type="InterPro" id="IPR008767">
    <property type="entry name" value="Phage_SPP1_head-tail_adaptor"/>
</dbReference>
<dbReference type="Proteomes" id="UP000482054">
    <property type="component" value="Unassembled WGS sequence"/>
</dbReference>
<evidence type="ECO:0000313" key="4">
    <source>
        <dbReference type="EMBL" id="ECZ5738315.1"/>
    </source>
</evidence>
<dbReference type="AlphaFoldDB" id="A0A1E7NMA7"/>
<dbReference type="EMBL" id="AACHYE010000001">
    <property type="protein sequence ID" value="EAK6412488.1"/>
    <property type="molecule type" value="Genomic_DNA"/>
</dbReference>
<dbReference type="Proteomes" id="UP000287237">
    <property type="component" value="Unassembled WGS sequence"/>
</dbReference>